<dbReference type="InterPro" id="IPR007401">
    <property type="entry name" value="DUF454"/>
</dbReference>
<evidence type="ECO:0000313" key="2">
    <source>
        <dbReference type="EMBL" id="ABD41178.1"/>
    </source>
</evidence>
<name>Q2FLZ0_METHJ</name>
<dbReference type="HOGENOM" id="CLU_113299_2_0_2"/>
<dbReference type="EMBL" id="CP000254">
    <property type="protein sequence ID" value="ABD41178.1"/>
    <property type="molecule type" value="Genomic_DNA"/>
</dbReference>
<keyword evidence="3" id="KW-1185">Reference proteome</keyword>
<dbReference type="KEGG" id="mhu:Mhun_1443"/>
<dbReference type="InParanoid" id="Q2FLZ0"/>
<dbReference type="GO" id="GO:0005886">
    <property type="term" value="C:plasma membrane"/>
    <property type="evidence" value="ECO:0007669"/>
    <property type="project" value="TreeGrafter"/>
</dbReference>
<keyword evidence="1" id="KW-0812">Transmembrane</keyword>
<evidence type="ECO:0000256" key="1">
    <source>
        <dbReference type="SAM" id="Phobius"/>
    </source>
</evidence>
<dbReference type="eggNOG" id="arCOG07680">
    <property type="taxonomic scope" value="Archaea"/>
</dbReference>
<evidence type="ECO:0000313" key="3">
    <source>
        <dbReference type="Proteomes" id="UP000001941"/>
    </source>
</evidence>
<evidence type="ECO:0008006" key="4">
    <source>
        <dbReference type="Google" id="ProtNLM"/>
    </source>
</evidence>
<organism evidence="2 3">
    <name type="scientific">Methanospirillum hungatei JF-1 (strain ATCC 27890 / DSM 864 / NBRC 100397 / JF-1)</name>
    <dbReference type="NCBI Taxonomy" id="323259"/>
    <lineage>
        <taxon>Archaea</taxon>
        <taxon>Methanobacteriati</taxon>
        <taxon>Methanobacteriota</taxon>
        <taxon>Stenosarchaea group</taxon>
        <taxon>Methanomicrobia</taxon>
        <taxon>Methanomicrobiales</taxon>
        <taxon>Methanospirillaceae</taxon>
        <taxon>Methanospirillum</taxon>
    </lineage>
</organism>
<dbReference type="PANTHER" id="PTHR35813">
    <property type="entry name" value="INNER MEMBRANE PROTEIN YBAN"/>
    <property type="match status" value="1"/>
</dbReference>
<gene>
    <name evidence="2" type="ordered locus">Mhun_1443</name>
</gene>
<proteinExistence type="predicted"/>
<dbReference type="EnsemblBacteria" id="ABD41178">
    <property type="protein sequence ID" value="ABD41178"/>
    <property type="gene ID" value="Mhun_1443"/>
</dbReference>
<dbReference type="RefSeq" id="WP_011448447.1">
    <property type="nucleotide sequence ID" value="NC_007796.1"/>
</dbReference>
<reference evidence="3" key="1">
    <citation type="journal article" date="2016" name="Stand. Genomic Sci.">
        <title>Complete genome sequence of Methanospirillum hungatei type strain JF1.</title>
        <authorList>
            <person name="Gunsalus R.P."/>
            <person name="Cook L.E."/>
            <person name="Crable B."/>
            <person name="Rohlin L."/>
            <person name="McDonald E."/>
            <person name="Mouttaki H."/>
            <person name="Sieber J.R."/>
            <person name="Poweleit N."/>
            <person name="Zhou H."/>
            <person name="Lapidus A.L."/>
            <person name="Daligault H.E."/>
            <person name="Land M."/>
            <person name="Gilna P."/>
            <person name="Ivanova N."/>
            <person name="Kyrpides N."/>
            <person name="Culley D.E."/>
            <person name="McInerney M.J."/>
        </authorList>
    </citation>
    <scope>NUCLEOTIDE SEQUENCE [LARGE SCALE GENOMIC DNA]</scope>
    <source>
        <strain evidence="3">ATCC 27890 / DSM 864 / NBRC 100397 / JF-1</strain>
    </source>
</reference>
<keyword evidence="1" id="KW-1133">Transmembrane helix</keyword>
<dbReference type="GeneID" id="3924555"/>
<protein>
    <recommendedName>
        <fullName evidence="4">DUF454 domain-containing protein</fullName>
    </recommendedName>
</protein>
<feature type="transmembrane region" description="Helical" evidence="1">
    <location>
        <begin position="20"/>
        <end position="39"/>
    </location>
</feature>
<dbReference type="AlphaFoldDB" id="Q2FLZ0"/>
<dbReference type="STRING" id="323259.Mhun_1443"/>
<dbReference type="PIRSF" id="PIRSF016789">
    <property type="entry name" value="DUF454"/>
    <property type="match status" value="1"/>
</dbReference>
<dbReference type="PANTHER" id="PTHR35813:SF1">
    <property type="entry name" value="INNER MEMBRANE PROTEIN YBAN"/>
    <property type="match status" value="1"/>
</dbReference>
<accession>Q2FLZ0</accession>
<dbReference type="Pfam" id="PF04304">
    <property type="entry name" value="DUF454"/>
    <property type="match status" value="1"/>
</dbReference>
<feature type="transmembrane region" description="Helical" evidence="1">
    <location>
        <begin position="111"/>
        <end position="130"/>
    </location>
</feature>
<feature type="transmembrane region" description="Helical" evidence="1">
    <location>
        <begin position="85"/>
        <end position="105"/>
    </location>
</feature>
<sequence length="140" mass="16022">MIMIPEKICLVSCRYARICYTALGTVFVITAVIGIFLPLLPTTPFLLLAVLCYARGSERFYTWIMHHRVFGQYISQYTSGKGMSLKSRLGTILLLWVVIGCTILFWIRSDIIRIILLIIALSVSVGLYMMKPQPWNQEKE</sequence>
<dbReference type="Proteomes" id="UP000001941">
    <property type="component" value="Chromosome"/>
</dbReference>
<keyword evidence="1" id="KW-0472">Membrane</keyword>